<evidence type="ECO:0000256" key="4">
    <source>
        <dbReference type="ARBA" id="ARBA00022737"/>
    </source>
</evidence>
<evidence type="ECO:0000256" key="7">
    <source>
        <dbReference type="ARBA" id="ARBA00022833"/>
    </source>
</evidence>
<evidence type="ECO:0000313" key="19">
    <source>
        <dbReference type="Proteomes" id="UP000290572"/>
    </source>
</evidence>
<feature type="compositionally biased region" description="Basic residues" evidence="14">
    <location>
        <begin position="879"/>
        <end position="888"/>
    </location>
</feature>
<name>A0A498N082_LABRO</name>
<gene>
    <name evidence="18" type="ORF">ROHU_019956</name>
</gene>
<dbReference type="Proteomes" id="UP000290572">
    <property type="component" value="Unassembled WGS sequence"/>
</dbReference>
<evidence type="ECO:0000256" key="12">
    <source>
        <dbReference type="ARBA" id="ARBA00023242"/>
    </source>
</evidence>
<dbReference type="SMART" id="SM00355">
    <property type="entry name" value="ZnF_C2H2"/>
    <property type="match status" value="5"/>
</dbReference>
<evidence type="ECO:0000256" key="2">
    <source>
        <dbReference type="ARBA" id="ARBA00004906"/>
    </source>
</evidence>
<evidence type="ECO:0000259" key="17">
    <source>
        <dbReference type="PROSITE" id="PS50280"/>
    </source>
</evidence>
<feature type="region of interest" description="Disordered" evidence="14">
    <location>
        <begin position="865"/>
        <end position="918"/>
    </location>
</feature>
<dbReference type="PROSITE" id="PS00028">
    <property type="entry name" value="ZINC_FINGER_C2H2_1"/>
    <property type="match status" value="4"/>
</dbReference>
<comment type="caution">
    <text evidence="18">The sequence shown here is derived from an EMBL/GenBank/DDBJ whole genome shotgun (WGS) entry which is preliminary data.</text>
</comment>
<dbReference type="PANTHER" id="PTHR21119:SF7">
    <property type="entry name" value="C2 DOMAIN-CONTAINING PROTEIN 2"/>
    <property type="match status" value="1"/>
</dbReference>
<evidence type="ECO:0000256" key="14">
    <source>
        <dbReference type="SAM" id="MobiDB-lite"/>
    </source>
</evidence>
<dbReference type="FunFam" id="2.170.270.10:FF:000007">
    <property type="entry name" value="PR domain zinc finger protein 10"/>
    <property type="match status" value="1"/>
</dbReference>
<dbReference type="AlphaFoldDB" id="A0A498N082"/>
<dbReference type="CDD" id="cd19199">
    <property type="entry name" value="PR-SET_PRDM15"/>
    <property type="match status" value="1"/>
</dbReference>
<organism evidence="18 19">
    <name type="scientific">Labeo rohita</name>
    <name type="common">Indian major carp</name>
    <name type="synonym">Cyprinus rohita</name>
    <dbReference type="NCBI Taxonomy" id="84645"/>
    <lineage>
        <taxon>Eukaryota</taxon>
        <taxon>Metazoa</taxon>
        <taxon>Chordata</taxon>
        <taxon>Craniata</taxon>
        <taxon>Vertebrata</taxon>
        <taxon>Euteleostomi</taxon>
        <taxon>Actinopterygii</taxon>
        <taxon>Neopterygii</taxon>
        <taxon>Teleostei</taxon>
        <taxon>Ostariophysi</taxon>
        <taxon>Cypriniformes</taxon>
        <taxon>Cyprinidae</taxon>
        <taxon>Labeoninae</taxon>
        <taxon>Labeonini</taxon>
        <taxon>Labeo</taxon>
    </lineage>
</organism>
<dbReference type="Gene3D" id="2.170.270.10">
    <property type="entry name" value="SET domain"/>
    <property type="match status" value="1"/>
</dbReference>
<dbReference type="PROSITE" id="PS50004">
    <property type="entry name" value="C2"/>
    <property type="match status" value="1"/>
</dbReference>
<feature type="region of interest" description="Disordered" evidence="14">
    <location>
        <begin position="391"/>
        <end position="413"/>
    </location>
</feature>
<dbReference type="PROSITE" id="PS50157">
    <property type="entry name" value="ZINC_FINGER_C2H2_2"/>
    <property type="match status" value="5"/>
</dbReference>
<comment type="pathway">
    <text evidence="2">Protein modification; protein ubiquitination.</text>
</comment>
<feature type="domain" description="C2H2-type" evidence="16">
    <location>
        <begin position="1040"/>
        <end position="1062"/>
    </location>
</feature>
<dbReference type="InterPro" id="IPR036236">
    <property type="entry name" value="Znf_C2H2_sf"/>
</dbReference>
<keyword evidence="9" id="KW-0238">DNA-binding</keyword>
<accession>A0A498N082</accession>
<evidence type="ECO:0000313" key="18">
    <source>
        <dbReference type="EMBL" id="RXN27588.1"/>
    </source>
</evidence>
<evidence type="ECO:0000256" key="9">
    <source>
        <dbReference type="ARBA" id="ARBA00023125"/>
    </source>
</evidence>
<dbReference type="InterPro" id="IPR013087">
    <property type="entry name" value="Znf_C2H2_type"/>
</dbReference>
<dbReference type="InterPro" id="IPR040885">
    <property type="entry name" value="SMP_C2CD2L"/>
</dbReference>
<evidence type="ECO:0000256" key="8">
    <source>
        <dbReference type="ARBA" id="ARBA00023015"/>
    </source>
</evidence>
<dbReference type="InterPro" id="IPR001214">
    <property type="entry name" value="SET_dom"/>
</dbReference>
<dbReference type="GO" id="GO:0003677">
    <property type="term" value="F:DNA binding"/>
    <property type="evidence" value="ECO:0007669"/>
    <property type="project" value="UniProtKB-KW"/>
</dbReference>
<keyword evidence="5 13" id="KW-0863">Zinc-finger</keyword>
<dbReference type="InterPro" id="IPR044409">
    <property type="entry name" value="PRDM15_PR-SET"/>
</dbReference>
<evidence type="ECO:0000256" key="6">
    <source>
        <dbReference type="ARBA" id="ARBA00022786"/>
    </source>
</evidence>
<dbReference type="CDD" id="cd08678">
    <property type="entry name" value="C2_C21orf25-like"/>
    <property type="match status" value="1"/>
</dbReference>
<dbReference type="STRING" id="84645.A0A498N082"/>
<reference evidence="18" key="1">
    <citation type="submission" date="2018-03" db="EMBL/GenBank/DDBJ databases">
        <title>Draft genome sequence of Rohu Carp (Labeo rohita).</title>
        <authorList>
            <person name="Das P."/>
            <person name="Kushwaha B."/>
            <person name="Joshi C.G."/>
            <person name="Kumar D."/>
            <person name="Nagpure N.S."/>
            <person name="Sahoo L."/>
            <person name="Das S.P."/>
            <person name="Bit A."/>
            <person name="Patnaik S."/>
            <person name="Meher P.K."/>
            <person name="Jayasankar P."/>
            <person name="Koringa P.G."/>
            <person name="Patel N.V."/>
            <person name="Hinsu A.T."/>
            <person name="Kumar R."/>
            <person name="Pandey M."/>
            <person name="Agarwal S."/>
            <person name="Srivastava S."/>
            <person name="Singh M."/>
            <person name="Iquebal M.A."/>
            <person name="Jaiswal S."/>
            <person name="Angadi U.B."/>
            <person name="Kumar N."/>
            <person name="Raza M."/>
            <person name="Shah T.M."/>
            <person name="Rai A."/>
            <person name="Jena J.K."/>
        </authorList>
    </citation>
    <scope>NUCLEOTIDE SEQUENCE [LARGE SCALE GENOMIC DNA]</scope>
    <source>
        <strain evidence="18">DASCIFA01</strain>
        <tissue evidence="18">Testis</tissue>
    </source>
</reference>
<evidence type="ECO:0000256" key="5">
    <source>
        <dbReference type="ARBA" id="ARBA00022771"/>
    </source>
</evidence>
<dbReference type="PROSITE" id="PS50280">
    <property type="entry name" value="SET"/>
    <property type="match status" value="1"/>
</dbReference>
<dbReference type="CDD" id="cd21682">
    <property type="entry name" value="SMP_C2CD2"/>
    <property type="match status" value="1"/>
</dbReference>
<evidence type="ECO:0000259" key="15">
    <source>
        <dbReference type="PROSITE" id="PS50004"/>
    </source>
</evidence>
<proteinExistence type="predicted"/>
<keyword evidence="8" id="KW-0805">Transcription regulation</keyword>
<evidence type="ECO:0000256" key="13">
    <source>
        <dbReference type="PROSITE-ProRule" id="PRU00042"/>
    </source>
</evidence>
<dbReference type="InterPro" id="IPR000008">
    <property type="entry name" value="C2_dom"/>
</dbReference>
<keyword evidence="11" id="KW-0804">Transcription</keyword>
<dbReference type="InterPro" id="IPR046341">
    <property type="entry name" value="SET_dom_sf"/>
</dbReference>
<protein>
    <submittedName>
        <fullName evidence="18">C2 domain-containing 2-like isoform X2</fullName>
    </submittedName>
</protein>
<dbReference type="SUPFAM" id="SSF57667">
    <property type="entry name" value="beta-beta-alpha zinc fingers"/>
    <property type="match status" value="2"/>
</dbReference>
<dbReference type="PANTHER" id="PTHR21119">
    <property type="entry name" value="C2 DOMAIN-CONTAINING PROTEIN"/>
    <property type="match status" value="1"/>
</dbReference>
<dbReference type="SMART" id="SM00239">
    <property type="entry name" value="C2"/>
    <property type="match status" value="1"/>
</dbReference>
<dbReference type="Pfam" id="PF21549">
    <property type="entry name" value="PRDM2_PR"/>
    <property type="match status" value="1"/>
</dbReference>
<comment type="subcellular location">
    <subcellularLocation>
        <location evidence="1">Nucleus</location>
    </subcellularLocation>
</comment>
<keyword evidence="4" id="KW-0677">Repeat</keyword>
<keyword evidence="19" id="KW-1185">Reference proteome</keyword>
<sequence>MVTLFLASVVTLIIYLVLYFSNEPRVGKTPLSHVDSEEADGILCWVLSLKSWKSHWRRAWFRSLNEEARRSQSGIQLTFEEDGVQASELDVDQISSFTKTPGQKVVGNKLQFSLSALPSSTSSETPMRYSVKISPLRLQLALQMKEVNEEVEISWGVRHLDSVDLQLMPSFAQGDSESLSETAVNDRLRQVLSRARASVTLSSRPAESAEVKEVRNKTSQVTSPPKPPRAHEWKLLVKNIRVTCKQEDGAAGGMNPQCVLQLDDPPQKVTSSVLTNTSTPAWDQPFIFELSGRSKELNIQVVDNGKPQESGLLGQVSVPFDLVKKHPKGQQTFSLMTKDQVTGSLTTEFTYLEPSEVRSWQTPTPAPTKRVEMDRTVMPCGTVVTTVTAVRSKPGRPLAPESRSPSKSKLAERRVSEQTSLLGAKVSKALSSSDTELLVLNGTDPVAEAAIRQLHESAKQKLKSPVKKSTIIISGVAKAPLTQDEEMALMAGYAAAMDASMSGASEGTSSEALSSETVAEPSILEPTESLVGANGTDHVEDWESQGEDPDADKTSLSLCISETGSKKGKGSFLHKSAKLFFRRRHQRKEPGMSQSHNDLQYLEHPEAAVMGDREKRTATFRRIINRKLLPRSKSKPNGTGVRMAEQTPDEFIWCEDCGQYHDSECPELGPVVTVKDSFVLSRARLEIRLAEEGQEGVFVLRRLVKRTRFGPFEAKRVPSLQTEGAFPLKIFQKDSSVVCFDSSNEDDCNWMMLVRPATDHKHQNLTAYQQDDDIYFNTSQDVLPGTELRVWYGAFYAKKMDRPVLRPPVLPPPPEMVTNKPGVPLLAKGPPTETLPVPDQLLCQTSAPAADPPVQQVAEVLSQNNTANIAPTQQEPTRKQGRPRRTKGQKPAPSGTGDSSQGEDFKRPGMRKRSLRQGGDHKRVYQCCLCSKVFQNSSNLNRHIRSHGDKCFKCDECDKMFSRKESLKQHISYKHSKNEPDIEYRYKCSTCEKSFRVENALRFHNCRTDDKTFQCEICSRFFSTNSNLSKHKKKHGEKLYACEICNKMFYRKDVMQDHQRRHVVGPKHMKREELEANGEEGSKYRKEPSACPICGKVAFSNTKYFHIGSVQS</sequence>
<dbReference type="FunFam" id="3.30.160.60:FF:000446">
    <property type="entry name" value="Zinc finger protein"/>
    <property type="match status" value="2"/>
</dbReference>
<keyword evidence="6" id="KW-0833">Ubl conjugation pathway</keyword>
<feature type="domain" description="C2H2-type" evidence="16">
    <location>
        <begin position="1013"/>
        <end position="1035"/>
    </location>
</feature>
<dbReference type="Pfam" id="PF00096">
    <property type="entry name" value="zf-C2H2"/>
    <property type="match status" value="4"/>
</dbReference>
<dbReference type="SUPFAM" id="SSF49562">
    <property type="entry name" value="C2 domain (Calcium/lipid-binding domain, CaLB)"/>
    <property type="match status" value="1"/>
</dbReference>
<evidence type="ECO:0000259" key="16">
    <source>
        <dbReference type="PROSITE" id="PS50157"/>
    </source>
</evidence>
<dbReference type="Gene3D" id="3.30.160.60">
    <property type="entry name" value="Classic Zinc Finger"/>
    <property type="match status" value="4"/>
</dbReference>
<feature type="domain" description="C2" evidence="15">
    <location>
        <begin position="215"/>
        <end position="333"/>
    </location>
</feature>
<feature type="region of interest" description="Disordered" evidence="14">
    <location>
        <begin position="202"/>
        <end position="229"/>
    </location>
</feature>
<feature type="domain" description="C2H2-type" evidence="16">
    <location>
        <begin position="952"/>
        <end position="980"/>
    </location>
</feature>
<evidence type="ECO:0000256" key="1">
    <source>
        <dbReference type="ARBA" id="ARBA00004123"/>
    </source>
</evidence>
<feature type="domain" description="C2H2-type" evidence="16">
    <location>
        <begin position="925"/>
        <end position="947"/>
    </location>
</feature>
<dbReference type="Gene3D" id="2.60.40.150">
    <property type="entry name" value="C2 domain"/>
    <property type="match status" value="1"/>
</dbReference>
<feature type="compositionally biased region" description="Polar residues" evidence="14">
    <location>
        <begin position="508"/>
        <end position="517"/>
    </location>
</feature>
<dbReference type="InterPro" id="IPR039934">
    <property type="entry name" value="C2CD2/C2CD2L"/>
</dbReference>
<feature type="compositionally biased region" description="Basic and acidic residues" evidence="14">
    <location>
        <begin position="207"/>
        <end position="216"/>
    </location>
</feature>
<feature type="region of interest" description="Disordered" evidence="14">
    <location>
        <begin position="1068"/>
        <end position="1087"/>
    </location>
</feature>
<evidence type="ECO:0000256" key="11">
    <source>
        <dbReference type="ARBA" id="ARBA00023163"/>
    </source>
</evidence>
<dbReference type="GO" id="GO:0008270">
    <property type="term" value="F:zinc ion binding"/>
    <property type="evidence" value="ECO:0007669"/>
    <property type="project" value="UniProtKB-KW"/>
</dbReference>
<dbReference type="GO" id="GO:0005634">
    <property type="term" value="C:nucleus"/>
    <property type="evidence" value="ECO:0007669"/>
    <property type="project" value="UniProtKB-SubCell"/>
</dbReference>
<keyword evidence="10" id="KW-0010">Activator</keyword>
<dbReference type="Pfam" id="PF00168">
    <property type="entry name" value="C2"/>
    <property type="match status" value="1"/>
</dbReference>
<dbReference type="EMBL" id="QBIY01011993">
    <property type="protein sequence ID" value="RXN27588.1"/>
    <property type="molecule type" value="Genomic_DNA"/>
</dbReference>
<evidence type="ECO:0000256" key="3">
    <source>
        <dbReference type="ARBA" id="ARBA00022723"/>
    </source>
</evidence>
<feature type="compositionally biased region" description="Acidic residues" evidence="14">
    <location>
        <begin position="540"/>
        <end position="550"/>
    </location>
</feature>
<feature type="domain" description="C2H2-type" evidence="16">
    <location>
        <begin position="986"/>
        <end position="1004"/>
    </location>
</feature>
<keyword evidence="3" id="KW-0479">Metal-binding</keyword>
<feature type="compositionally biased region" description="Polar residues" evidence="14">
    <location>
        <begin position="865"/>
        <end position="875"/>
    </location>
</feature>
<keyword evidence="12" id="KW-0539">Nucleus</keyword>
<feature type="domain" description="SET" evidence="17">
    <location>
        <begin position="670"/>
        <end position="793"/>
    </location>
</feature>
<dbReference type="Pfam" id="PF18696">
    <property type="entry name" value="SMP_C2CD2L"/>
    <property type="match status" value="1"/>
</dbReference>
<feature type="compositionally biased region" description="Basic and acidic residues" evidence="14">
    <location>
        <begin position="1070"/>
        <end position="1087"/>
    </location>
</feature>
<evidence type="ECO:0000256" key="10">
    <source>
        <dbReference type="ARBA" id="ARBA00023159"/>
    </source>
</evidence>
<feature type="region of interest" description="Disordered" evidence="14">
    <location>
        <begin position="503"/>
        <end position="554"/>
    </location>
</feature>
<keyword evidence="7" id="KW-0862">Zinc</keyword>
<dbReference type="InterPro" id="IPR035892">
    <property type="entry name" value="C2_domain_sf"/>
</dbReference>